<keyword evidence="4" id="KW-1185">Reference proteome</keyword>
<dbReference type="OrthoDB" id="509198at2"/>
<evidence type="ECO:0000313" key="3">
    <source>
        <dbReference type="EMBL" id="KJH73395.1"/>
    </source>
</evidence>
<comment type="caution">
    <text evidence="3">The sequence shown here is derived from an EMBL/GenBank/DDBJ whole genome shotgun (WGS) entry which is preliminary data.</text>
</comment>
<dbReference type="GO" id="GO:0015031">
    <property type="term" value="P:protein transport"/>
    <property type="evidence" value="ECO:0007669"/>
    <property type="project" value="InterPro"/>
</dbReference>
<dbReference type="Gene3D" id="3.40.1350.100">
    <property type="match status" value="2"/>
</dbReference>
<dbReference type="Pfam" id="PF04278">
    <property type="entry name" value="Tic22"/>
    <property type="match status" value="1"/>
</dbReference>
<proteinExistence type="predicted"/>
<name>A0A0D8ZXA8_9CYAN</name>
<dbReference type="Proteomes" id="UP000032452">
    <property type="component" value="Unassembled WGS sequence"/>
</dbReference>
<dbReference type="STRING" id="1618023.UH38_01035"/>
<feature type="signal peptide" evidence="2">
    <location>
        <begin position="1"/>
        <end position="31"/>
    </location>
</feature>
<evidence type="ECO:0008006" key="5">
    <source>
        <dbReference type="Google" id="ProtNLM"/>
    </source>
</evidence>
<keyword evidence="2" id="KW-0732">Signal</keyword>
<sequence length="262" mass="28962">MKSMFRLGAKLGLVGSVMFGSAVMGTGAAFALPQDQIVQKLGPVPVFTITDNNGAPLVASSNDNKKQGGVAGVFINQRDAENFVNQLKTKNPELAKNVRVVPVSLGEVYKLDQSTQNKPNSLDFAYVPGKQQVDAAMSLMKKSGQDAKKFQGTPLFVARAGKEKGYLTVKQADNRQVIPFFFNQEELQTMLERFKKQQPDLASTVEIQVVNLEGVIQTLQSRNDKQLEQIMLVPPRESVEFVQNLKPASGQQNRPQQQRRKK</sequence>
<dbReference type="EMBL" id="JYON01000001">
    <property type="protein sequence ID" value="KJH73395.1"/>
    <property type="molecule type" value="Genomic_DNA"/>
</dbReference>
<protein>
    <recommendedName>
        <fullName evidence="5">Tic22 family protein</fullName>
    </recommendedName>
</protein>
<feature type="region of interest" description="Disordered" evidence="1">
    <location>
        <begin position="243"/>
        <end position="262"/>
    </location>
</feature>
<dbReference type="PANTHER" id="PTHR33926">
    <property type="entry name" value="PROTEIN TIC 22, CHLOROPLASTIC"/>
    <property type="match status" value="1"/>
</dbReference>
<dbReference type="RefSeq" id="WP_045052741.1">
    <property type="nucleotide sequence ID" value="NZ_CAWMDP010000017.1"/>
</dbReference>
<evidence type="ECO:0000256" key="1">
    <source>
        <dbReference type="SAM" id="MobiDB-lite"/>
    </source>
</evidence>
<dbReference type="AlphaFoldDB" id="A0A0D8ZXA8"/>
<dbReference type="PATRIC" id="fig|1618023.3.peg.1438"/>
<evidence type="ECO:0000256" key="2">
    <source>
        <dbReference type="SAM" id="SignalP"/>
    </source>
</evidence>
<gene>
    <name evidence="3" type="ORF">UH38_01035</name>
</gene>
<reference evidence="3 4" key="1">
    <citation type="submission" date="2015-02" db="EMBL/GenBank/DDBJ databases">
        <title>Draft genome of a novel marine cyanobacterium (Chroococcales) isolated from South Atlantic Ocean.</title>
        <authorList>
            <person name="Rigonato J."/>
            <person name="Alvarenga D.O."/>
            <person name="Branco L.H."/>
            <person name="Varani A.M."/>
            <person name="Brandini F.P."/>
            <person name="Fiore M.F."/>
        </authorList>
    </citation>
    <scope>NUCLEOTIDE SEQUENCE [LARGE SCALE GENOMIC DNA]</scope>
    <source>
        <strain evidence="3 4">CENA595</strain>
    </source>
</reference>
<dbReference type="InterPro" id="IPR007378">
    <property type="entry name" value="Tic22-like"/>
</dbReference>
<dbReference type="PANTHER" id="PTHR33926:SF4">
    <property type="entry name" value="PROTEIN TIC 22, CHLOROPLASTIC"/>
    <property type="match status" value="1"/>
</dbReference>
<feature type="chain" id="PRO_5002337665" description="Tic22 family protein" evidence="2">
    <location>
        <begin position="32"/>
        <end position="262"/>
    </location>
</feature>
<accession>A0A0D8ZXA8</accession>
<organism evidence="3 4">
    <name type="scientific">Aliterella atlantica CENA595</name>
    <dbReference type="NCBI Taxonomy" id="1618023"/>
    <lineage>
        <taxon>Bacteria</taxon>
        <taxon>Bacillati</taxon>
        <taxon>Cyanobacteriota</taxon>
        <taxon>Cyanophyceae</taxon>
        <taxon>Chroococcidiopsidales</taxon>
        <taxon>Aliterellaceae</taxon>
        <taxon>Aliterella</taxon>
    </lineage>
</organism>
<evidence type="ECO:0000313" key="4">
    <source>
        <dbReference type="Proteomes" id="UP000032452"/>
    </source>
</evidence>